<dbReference type="RefSeq" id="XP_015175386.1">
    <property type="nucleotide sequence ID" value="XM_015319900.1"/>
</dbReference>
<feature type="chain" id="PRO_5045746446" evidence="1">
    <location>
        <begin position="19"/>
        <end position="221"/>
    </location>
</feature>
<dbReference type="Proteomes" id="UP000694924">
    <property type="component" value="Unplaced"/>
</dbReference>
<gene>
    <name evidence="3" type="primary">LOC107065850</name>
</gene>
<feature type="signal peptide" evidence="1">
    <location>
        <begin position="1"/>
        <end position="18"/>
    </location>
</feature>
<sequence>MRVFFALLLTHYFHFVILLSINNELTFNRLNDIKYNKKCIPKTYKNINFCYKDDYTTQKYVHSLINQTIFVNKSKMYPLKLQSKHVYTLEKCINSFDKYHQRKLLIYEEKDISEYLSTSKNDWKINEITTSQYFHLRQRKQNDFENDEETTNEEYSDDWDDWDDWGAWGPCSVTCGCGQQVRWRHCITDDCIKGLKRAQIKTCHLKPCDKGFLSWLGIKLK</sequence>
<name>A0ABM1I599_POLDO</name>
<dbReference type="GeneID" id="107065850"/>
<dbReference type="InterPro" id="IPR000884">
    <property type="entry name" value="TSP1_rpt"/>
</dbReference>
<dbReference type="Gene3D" id="2.20.100.10">
    <property type="entry name" value="Thrombospondin type-1 (TSP1) repeat"/>
    <property type="match status" value="1"/>
</dbReference>
<dbReference type="Pfam" id="PF00090">
    <property type="entry name" value="TSP_1"/>
    <property type="match status" value="1"/>
</dbReference>
<accession>A0ABM1I599</accession>
<organism evidence="2 3">
    <name type="scientific">Polistes dominula</name>
    <name type="common">European paper wasp</name>
    <name type="synonym">Vespa dominula</name>
    <dbReference type="NCBI Taxonomy" id="743375"/>
    <lineage>
        <taxon>Eukaryota</taxon>
        <taxon>Metazoa</taxon>
        <taxon>Ecdysozoa</taxon>
        <taxon>Arthropoda</taxon>
        <taxon>Hexapoda</taxon>
        <taxon>Insecta</taxon>
        <taxon>Pterygota</taxon>
        <taxon>Neoptera</taxon>
        <taxon>Endopterygota</taxon>
        <taxon>Hymenoptera</taxon>
        <taxon>Apocrita</taxon>
        <taxon>Aculeata</taxon>
        <taxon>Vespoidea</taxon>
        <taxon>Vespidae</taxon>
        <taxon>Polistinae</taxon>
        <taxon>Polistini</taxon>
        <taxon>Polistes</taxon>
    </lineage>
</organism>
<evidence type="ECO:0000313" key="2">
    <source>
        <dbReference type="Proteomes" id="UP000694924"/>
    </source>
</evidence>
<evidence type="ECO:0000256" key="1">
    <source>
        <dbReference type="SAM" id="SignalP"/>
    </source>
</evidence>
<dbReference type="PROSITE" id="PS50092">
    <property type="entry name" value="TSP1"/>
    <property type="match status" value="1"/>
</dbReference>
<dbReference type="InterPro" id="IPR036383">
    <property type="entry name" value="TSP1_rpt_sf"/>
</dbReference>
<keyword evidence="2" id="KW-1185">Reference proteome</keyword>
<evidence type="ECO:0000313" key="3">
    <source>
        <dbReference type="RefSeq" id="XP_015175386.1"/>
    </source>
</evidence>
<reference evidence="3" key="1">
    <citation type="submission" date="2025-08" db="UniProtKB">
        <authorList>
            <consortium name="RefSeq"/>
        </authorList>
    </citation>
    <scope>IDENTIFICATION</scope>
    <source>
        <tissue evidence="3">Whole body</tissue>
    </source>
</reference>
<proteinExistence type="predicted"/>
<dbReference type="SUPFAM" id="SSF82895">
    <property type="entry name" value="TSP-1 type 1 repeat"/>
    <property type="match status" value="1"/>
</dbReference>
<keyword evidence="1" id="KW-0732">Signal</keyword>
<dbReference type="SMART" id="SM00209">
    <property type="entry name" value="TSP1"/>
    <property type="match status" value="1"/>
</dbReference>
<protein>
    <submittedName>
        <fullName evidence="3">Uncharacterized protein LOC107065850</fullName>
    </submittedName>
</protein>